<dbReference type="AlphaFoldDB" id="F0ZJ79"/>
<feature type="compositionally biased region" description="Polar residues" evidence="3">
    <location>
        <begin position="350"/>
        <end position="361"/>
    </location>
</feature>
<dbReference type="InterPro" id="IPR039896">
    <property type="entry name" value="Red-like"/>
</dbReference>
<feature type="region of interest" description="Disordered" evidence="3">
    <location>
        <begin position="311"/>
        <end position="451"/>
    </location>
</feature>
<dbReference type="GeneID" id="10500358"/>
<feature type="compositionally biased region" description="Basic and acidic residues" evidence="3">
    <location>
        <begin position="311"/>
        <end position="331"/>
    </location>
</feature>
<feature type="compositionally biased region" description="Basic and acidic residues" evidence="3">
    <location>
        <begin position="476"/>
        <end position="488"/>
    </location>
</feature>
<evidence type="ECO:0000256" key="1">
    <source>
        <dbReference type="ARBA" id="ARBA00004123"/>
    </source>
</evidence>
<dbReference type="eggNOG" id="ENOG502RCD6">
    <property type="taxonomic scope" value="Eukaryota"/>
</dbReference>
<keyword evidence="6" id="KW-1185">Reference proteome</keyword>
<evidence type="ECO:0000259" key="4">
    <source>
        <dbReference type="Pfam" id="PF07808"/>
    </source>
</evidence>
<dbReference type="PANTHER" id="PTHR12765">
    <property type="entry name" value="RED PROTEIN IK FACTOR CYTOKINE IK"/>
    <property type="match status" value="1"/>
</dbReference>
<dbReference type="GO" id="GO:0005634">
    <property type="term" value="C:nucleus"/>
    <property type="evidence" value="ECO:0000318"/>
    <property type="project" value="GO_Central"/>
</dbReference>
<feature type="region of interest" description="Disordered" evidence="3">
    <location>
        <begin position="237"/>
        <end position="275"/>
    </location>
</feature>
<dbReference type="FunCoup" id="F0ZJ79">
    <property type="interactions" value="872"/>
</dbReference>
<dbReference type="OrthoDB" id="3366823at2759"/>
<organism evidence="5 6">
    <name type="scientific">Dictyostelium purpureum</name>
    <name type="common">Slime mold</name>
    <dbReference type="NCBI Taxonomy" id="5786"/>
    <lineage>
        <taxon>Eukaryota</taxon>
        <taxon>Amoebozoa</taxon>
        <taxon>Evosea</taxon>
        <taxon>Eumycetozoa</taxon>
        <taxon>Dictyostelia</taxon>
        <taxon>Dictyosteliales</taxon>
        <taxon>Dictyosteliaceae</taxon>
        <taxon>Dictyostelium</taxon>
    </lineage>
</organism>
<feature type="compositionally biased region" description="Low complexity" evidence="3">
    <location>
        <begin position="25"/>
        <end position="43"/>
    </location>
</feature>
<accession>F0ZJ79</accession>
<feature type="compositionally biased region" description="Basic and acidic residues" evidence="3">
    <location>
        <begin position="416"/>
        <end position="432"/>
    </location>
</feature>
<dbReference type="KEGG" id="dpp:DICPUDRAFT_87612"/>
<evidence type="ECO:0000313" key="5">
    <source>
        <dbReference type="EMBL" id="EGC35972.1"/>
    </source>
</evidence>
<dbReference type="STRING" id="5786.F0ZJ79"/>
<feature type="compositionally biased region" description="Basic and acidic residues" evidence="3">
    <location>
        <begin position="497"/>
        <end position="515"/>
    </location>
</feature>
<feature type="compositionally biased region" description="Basic and acidic residues" evidence="3">
    <location>
        <begin position="524"/>
        <end position="544"/>
    </location>
</feature>
<feature type="compositionally biased region" description="Basic and acidic residues" evidence="3">
    <location>
        <begin position="245"/>
        <end position="257"/>
    </location>
</feature>
<gene>
    <name evidence="5" type="ORF">DICPUDRAFT_87612</name>
</gene>
<dbReference type="VEuPathDB" id="AmoebaDB:DICPUDRAFT_87612"/>
<comment type="subcellular location">
    <subcellularLocation>
        <location evidence="1">Nucleus</location>
    </subcellularLocation>
</comment>
<feature type="domain" description="RED-like N-terminal" evidence="4">
    <location>
        <begin position="84"/>
        <end position="217"/>
    </location>
</feature>
<keyword evidence="2" id="KW-0539">Nucleus</keyword>
<dbReference type="InterPro" id="IPR012916">
    <property type="entry name" value="RED_N"/>
</dbReference>
<protein>
    <recommendedName>
        <fullName evidence="4">RED-like N-terminal domain-containing protein</fullName>
    </recommendedName>
</protein>
<reference evidence="6" key="1">
    <citation type="journal article" date="2011" name="Genome Biol.">
        <title>Comparative genomics of the social amoebae Dictyostelium discoideum and Dictyostelium purpureum.</title>
        <authorList>
            <consortium name="US DOE Joint Genome Institute (JGI-PGF)"/>
            <person name="Sucgang R."/>
            <person name="Kuo A."/>
            <person name="Tian X."/>
            <person name="Salerno W."/>
            <person name="Parikh A."/>
            <person name="Feasley C.L."/>
            <person name="Dalin E."/>
            <person name="Tu H."/>
            <person name="Huang E."/>
            <person name="Barry K."/>
            <person name="Lindquist E."/>
            <person name="Shapiro H."/>
            <person name="Bruce D."/>
            <person name="Schmutz J."/>
            <person name="Salamov A."/>
            <person name="Fey P."/>
            <person name="Gaudet P."/>
            <person name="Anjard C."/>
            <person name="Babu M.M."/>
            <person name="Basu S."/>
            <person name="Bushmanova Y."/>
            <person name="van der Wel H."/>
            <person name="Katoh-Kurasawa M."/>
            <person name="Dinh C."/>
            <person name="Coutinho P.M."/>
            <person name="Saito T."/>
            <person name="Elias M."/>
            <person name="Schaap P."/>
            <person name="Kay R.R."/>
            <person name="Henrissat B."/>
            <person name="Eichinger L."/>
            <person name="Rivero F."/>
            <person name="Putnam N.H."/>
            <person name="West C.M."/>
            <person name="Loomis W.F."/>
            <person name="Chisholm R.L."/>
            <person name="Shaulsky G."/>
            <person name="Strassmann J.E."/>
            <person name="Queller D.C."/>
            <person name="Kuspa A."/>
            <person name="Grigoriev I.V."/>
        </authorList>
    </citation>
    <scope>NUCLEOTIDE SEQUENCE [LARGE SCALE GENOMIC DNA]</scope>
    <source>
        <strain evidence="6">QSDP1</strain>
    </source>
</reference>
<proteinExistence type="predicted"/>
<dbReference type="Proteomes" id="UP000001064">
    <property type="component" value="Unassembled WGS sequence"/>
</dbReference>
<feature type="region of interest" description="Disordered" evidence="3">
    <location>
        <begin position="22"/>
        <end position="46"/>
    </location>
</feature>
<dbReference type="EMBL" id="GL871041">
    <property type="protein sequence ID" value="EGC35972.1"/>
    <property type="molecule type" value="Genomic_DNA"/>
</dbReference>
<dbReference type="OMA" id="EYIPPGM"/>
<name>F0ZJ79_DICPU</name>
<feature type="compositionally biased region" description="Acidic residues" evidence="3">
    <location>
        <begin position="395"/>
        <end position="407"/>
    </location>
</feature>
<evidence type="ECO:0000256" key="3">
    <source>
        <dbReference type="SAM" id="MobiDB-lite"/>
    </source>
</evidence>
<sequence length="544" mass="64089">MNNDNNNKGLSNDDFRSLIEKKPINNSNNNSSSNNNKKNNNNKTKWLDRDYEYYQNAPEKKNDPNYLDRARERRTQNTDEGQNQIKKGLDFELLQNTKEKLNLDNKQNQHHQKDQKYQSEIDKIKNLKHKTQLGSSMIKTLANITADKSNDIKKKQQIKNNKEIFQTNRMLYLFDLDPVFPQLIPTTIMNSKEDCPKVKETISGRLDTNILKRIIGFYHPEKEIQIVKQSINGNGGIGDDSIFSDSDKDEKEKENSKKVVVIQKQDDSDSDSDIFSDAEDYVCEVNKSTTTTTTETQAKSHHYFKNKEDYSDEFKPIGKEGDENDHNDIYDVPRPPQLYDEEEEEDEYTYPNTDDNYNKQYADQDEEGVYDIPRPPQEDDEEGETIIERNQPMQNDDDDDDDQEDEYAYPNTDENYEQHEKDYMQEQERRLNESSSSDEENDIISLDTNNEKLKRKLMDTYGDDDIYPQFEGFERERGEKINIDEMYKFKKPNSNKDSQRSDEQKKKQKLNKDMNRINQIMKKNSKESGTKHYDLFEGSKKNKK</sequence>
<feature type="region of interest" description="Disordered" evidence="3">
    <location>
        <begin position="476"/>
        <end position="544"/>
    </location>
</feature>
<evidence type="ECO:0000256" key="2">
    <source>
        <dbReference type="ARBA" id="ARBA00023242"/>
    </source>
</evidence>
<dbReference type="Pfam" id="PF07808">
    <property type="entry name" value="RED_N"/>
    <property type="match status" value="1"/>
</dbReference>
<dbReference type="GO" id="GO:0000398">
    <property type="term" value="P:mRNA splicing, via spliceosome"/>
    <property type="evidence" value="ECO:0000318"/>
    <property type="project" value="GO_Central"/>
</dbReference>
<dbReference type="RefSeq" id="XP_003287473.1">
    <property type="nucleotide sequence ID" value="XM_003287425.1"/>
</dbReference>
<dbReference type="InParanoid" id="F0ZJ79"/>
<evidence type="ECO:0000313" key="6">
    <source>
        <dbReference type="Proteomes" id="UP000001064"/>
    </source>
</evidence>
<feature type="compositionally biased region" description="Acidic residues" evidence="3">
    <location>
        <begin position="339"/>
        <end position="348"/>
    </location>
</feature>